<comment type="caution">
    <text evidence="2">The sequence shown here is derived from an EMBL/GenBank/DDBJ whole genome shotgun (WGS) entry which is preliminary data.</text>
</comment>
<evidence type="ECO:0000313" key="2">
    <source>
        <dbReference type="EMBL" id="KAF8778241.1"/>
    </source>
</evidence>
<organism evidence="2 3">
    <name type="scientific">Argiope bruennichi</name>
    <name type="common">Wasp spider</name>
    <name type="synonym">Aranea bruennichi</name>
    <dbReference type="NCBI Taxonomy" id="94029"/>
    <lineage>
        <taxon>Eukaryota</taxon>
        <taxon>Metazoa</taxon>
        <taxon>Ecdysozoa</taxon>
        <taxon>Arthropoda</taxon>
        <taxon>Chelicerata</taxon>
        <taxon>Arachnida</taxon>
        <taxon>Araneae</taxon>
        <taxon>Araneomorphae</taxon>
        <taxon>Entelegynae</taxon>
        <taxon>Araneoidea</taxon>
        <taxon>Araneidae</taxon>
        <taxon>Argiope</taxon>
    </lineage>
</organism>
<keyword evidence="3" id="KW-1185">Reference proteome</keyword>
<keyword evidence="1" id="KW-1133">Transmembrane helix</keyword>
<feature type="transmembrane region" description="Helical" evidence="1">
    <location>
        <begin position="151"/>
        <end position="170"/>
    </location>
</feature>
<evidence type="ECO:0000256" key="1">
    <source>
        <dbReference type="SAM" id="Phobius"/>
    </source>
</evidence>
<keyword evidence="1" id="KW-0472">Membrane</keyword>
<sequence>MDISRSVLVKNLEMLRRLVEGSTHTSDAFVDFAFDLLQYSVPKYGYSWEKPADFKRRTKKLFRENFGDVVILFRERHSNDFNEKFTLIKDMETSDDILLYVASFQEKIFKGNIPLMEFIAYCAFLLDMALICMELEDPDLLFNIVDDTADVFYQYIKPYFTIVGGWFSLYRVAKQYERYVTTEPQNNPVASATEENWDLLCV</sequence>
<protein>
    <submittedName>
        <fullName evidence="2">Uncharacterized protein</fullName>
    </submittedName>
</protein>
<proteinExistence type="predicted"/>
<dbReference type="SUPFAM" id="SSF56854">
    <property type="entry name" value="Bcl-2 inhibitors of programmed cell death"/>
    <property type="match status" value="1"/>
</dbReference>
<dbReference type="Proteomes" id="UP000807504">
    <property type="component" value="Unassembled WGS sequence"/>
</dbReference>
<keyword evidence="1" id="KW-0812">Transmembrane</keyword>
<accession>A0A8T0ES82</accession>
<dbReference type="InterPro" id="IPR036834">
    <property type="entry name" value="Bcl-2-like_sf"/>
</dbReference>
<evidence type="ECO:0000313" key="3">
    <source>
        <dbReference type="Proteomes" id="UP000807504"/>
    </source>
</evidence>
<name>A0A8T0ES82_ARGBR</name>
<dbReference type="GO" id="GO:0042981">
    <property type="term" value="P:regulation of apoptotic process"/>
    <property type="evidence" value="ECO:0007669"/>
    <property type="project" value="InterPro"/>
</dbReference>
<feature type="transmembrane region" description="Helical" evidence="1">
    <location>
        <begin position="113"/>
        <end position="131"/>
    </location>
</feature>
<reference evidence="2" key="1">
    <citation type="journal article" date="2020" name="bioRxiv">
        <title>Chromosome-level reference genome of the European wasp spider Argiope bruennichi: a resource for studies on range expansion and evolutionary adaptation.</title>
        <authorList>
            <person name="Sheffer M.M."/>
            <person name="Hoppe A."/>
            <person name="Krehenwinkel H."/>
            <person name="Uhl G."/>
            <person name="Kuss A.W."/>
            <person name="Jensen L."/>
            <person name="Jensen C."/>
            <person name="Gillespie R.G."/>
            <person name="Hoff K.J."/>
            <person name="Prost S."/>
        </authorList>
    </citation>
    <scope>NUCLEOTIDE SEQUENCE</scope>
</reference>
<dbReference type="Gene3D" id="1.10.437.10">
    <property type="entry name" value="Blc2-like"/>
    <property type="match status" value="1"/>
</dbReference>
<reference evidence="2" key="2">
    <citation type="submission" date="2020-06" db="EMBL/GenBank/DDBJ databases">
        <authorList>
            <person name="Sheffer M."/>
        </authorList>
    </citation>
    <scope>NUCLEOTIDE SEQUENCE</scope>
</reference>
<dbReference type="EMBL" id="JABXBU010002072">
    <property type="protein sequence ID" value="KAF8778241.1"/>
    <property type="molecule type" value="Genomic_DNA"/>
</dbReference>
<dbReference type="AlphaFoldDB" id="A0A8T0ES82"/>
<gene>
    <name evidence="2" type="ORF">HNY73_014982</name>
</gene>